<dbReference type="AlphaFoldDB" id="A0A165MDB2"/>
<feature type="region of interest" description="Disordered" evidence="1">
    <location>
        <begin position="219"/>
        <end position="315"/>
    </location>
</feature>
<feature type="compositionally biased region" description="Low complexity" evidence="1">
    <location>
        <begin position="341"/>
        <end position="362"/>
    </location>
</feature>
<evidence type="ECO:0000256" key="1">
    <source>
        <dbReference type="SAM" id="MobiDB-lite"/>
    </source>
</evidence>
<name>A0A165MDB2_9APHY</name>
<evidence type="ECO:0000313" key="3">
    <source>
        <dbReference type="Proteomes" id="UP000076727"/>
    </source>
</evidence>
<feature type="region of interest" description="Disordered" evidence="1">
    <location>
        <begin position="334"/>
        <end position="445"/>
    </location>
</feature>
<feature type="compositionally biased region" description="Polar residues" evidence="1">
    <location>
        <begin position="234"/>
        <end position="260"/>
    </location>
</feature>
<reference evidence="2 3" key="1">
    <citation type="journal article" date="2016" name="Mol. Biol. Evol.">
        <title>Comparative Genomics of Early-Diverging Mushroom-Forming Fungi Provides Insights into the Origins of Lignocellulose Decay Capabilities.</title>
        <authorList>
            <person name="Nagy L.G."/>
            <person name="Riley R."/>
            <person name="Tritt A."/>
            <person name="Adam C."/>
            <person name="Daum C."/>
            <person name="Floudas D."/>
            <person name="Sun H."/>
            <person name="Yadav J.S."/>
            <person name="Pangilinan J."/>
            <person name="Larsson K.H."/>
            <person name="Matsuura K."/>
            <person name="Barry K."/>
            <person name="Labutti K."/>
            <person name="Kuo R."/>
            <person name="Ohm R.A."/>
            <person name="Bhattacharya S.S."/>
            <person name="Shirouzu T."/>
            <person name="Yoshinaga Y."/>
            <person name="Martin F.M."/>
            <person name="Grigoriev I.V."/>
            <person name="Hibbett D.S."/>
        </authorList>
    </citation>
    <scope>NUCLEOTIDE SEQUENCE [LARGE SCALE GENOMIC DNA]</scope>
    <source>
        <strain evidence="2 3">L-15889</strain>
    </source>
</reference>
<sequence length="445" mass="48782">MFFQSYAQDRPGKLAYHTTIRQLKSEEESGGCASNLTPFLPSPANLDIWIIFYDDWQDVPSTADLHSWLVLRFCVNRAVRSTLHVERPPTSLHYQQPRTAIWAPASSTSSSSHPTPEPQMFGAPPMFYDPSQAADQQNPRGMHDYNVWAESFGQGGQYANAGSNGYAQAASVPQMDYSQQQQQQPMQDISVAMNQGHNQYQYDQYVPDAHVPYVQPYSQQTALDAPSDRPQRSLPRTSRRGYTNAAQPNVSSMSDSTGFTQQQQQQPPPPQQFGYHTQGDYLFQSQSQSQTQPQPQAPERPTIQTRSSAQAVPTAEAIPQQRFQFAEYRHPDQLVAPAPAPSSYPGGTPTSDVNSFSSSPVSWATDQSQSQGQSDHTAPQAQGTSRKQGGGGRQTQKQTAGGEKGKKRARAPRESDSGSEDDDLGGFAISLSMPPSGGHGGPTRL</sequence>
<gene>
    <name evidence="2" type="ORF">DAEQUDRAFT_768802</name>
</gene>
<feature type="compositionally biased region" description="Polar residues" evidence="1">
    <location>
        <begin position="302"/>
        <end position="311"/>
    </location>
</feature>
<evidence type="ECO:0000313" key="2">
    <source>
        <dbReference type="EMBL" id="KZT65532.1"/>
    </source>
</evidence>
<dbReference type="Proteomes" id="UP000076727">
    <property type="component" value="Unassembled WGS sequence"/>
</dbReference>
<protein>
    <submittedName>
        <fullName evidence="2">Uncharacterized protein</fullName>
    </submittedName>
</protein>
<accession>A0A165MDB2</accession>
<keyword evidence="3" id="KW-1185">Reference proteome</keyword>
<organism evidence="2 3">
    <name type="scientific">Daedalea quercina L-15889</name>
    <dbReference type="NCBI Taxonomy" id="1314783"/>
    <lineage>
        <taxon>Eukaryota</taxon>
        <taxon>Fungi</taxon>
        <taxon>Dikarya</taxon>
        <taxon>Basidiomycota</taxon>
        <taxon>Agaricomycotina</taxon>
        <taxon>Agaricomycetes</taxon>
        <taxon>Polyporales</taxon>
        <taxon>Fomitopsis</taxon>
    </lineage>
</organism>
<feature type="compositionally biased region" description="Low complexity" evidence="1">
    <location>
        <begin position="284"/>
        <end position="294"/>
    </location>
</feature>
<proteinExistence type="predicted"/>
<dbReference type="OrthoDB" id="2804096at2759"/>
<feature type="compositionally biased region" description="Polar residues" evidence="1">
    <location>
        <begin position="364"/>
        <end position="380"/>
    </location>
</feature>
<dbReference type="EMBL" id="KV429104">
    <property type="protein sequence ID" value="KZT65532.1"/>
    <property type="molecule type" value="Genomic_DNA"/>
</dbReference>